<keyword evidence="1" id="KW-0732">Signal</keyword>
<evidence type="ECO:0008006" key="4">
    <source>
        <dbReference type="Google" id="ProtNLM"/>
    </source>
</evidence>
<proteinExistence type="predicted"/>
<dbReference type="PANTHER" id="PTHR33321:SF12">
    <property type="entry name" value="PLANT BASIC SECRETORY PROTEIN (BSP) FAMILY PROTEIN"/>
    <property type="match status" value="1"/>
</dbReference>
<name>A0ABS2FB90_9BACE</name>
<keyword evidence="3" id="KW-1185">Reference proteome</keyword>
<evidence type="ECO:0000256" key="1">
    <source>
        <dbReference type="SAM" id="SignalP"/>
    </source>
</evidence>
<evidence type="ECO:0000313" key="2">
    <source>
        <dbReference type="EMBL" id="MBM6807014.1"/>
    </source>
</evidence>
<organism evidence="2 3">
    <name type="scientific">Bacteroides caecicola</name>
    <dbReference type="NCBI Taxonomy" id="1462569"/>
    <lineage>
        <taxon>Bacteria</taxon>
        <taxon>Pseudomonadati</taxon>
        <taxon>Bacteroidota</taxon>
        <taxon>Bacteroidia</taxon>
        <taxon>Bacteroidales</taxon>
        <taxon>Bacteroidaceae</taxon>
        <taxon>Bacteroides</taxon>
    </lineage>
</organism>
<feature type="signal peptide" evidence="1">
    <location>
        <begin position="1"/>
        <end position="24"/>
    </location>
</feature>
<gene>
    <name evidence="2" type="ORF">H6A24_11010</name>
</gene>
<dbReference type="RefSeq" id="WP_204500920.1">
    <property type="nucleotide sequence ID" value="NZ_JACJKJ010000014.1"/>
</dbReference>
<feature type="chain" id="PRO_5046581886" description="Plant Basic Secretory Protein" evidence="1">
    <location>
        <begin position="25"/>
        <end position="404"/>
    </location>
</feature>
<dbReference type="EMBL" id="JACJKJ010000014">
    <property type="protein sequence ID" value="MBM6807014.1"/>
    <property type="molecule type" value="Genomic_DNA"/>
</dbReference>
<accession>A0ABS2FB90</accession>
<dbReference type="PANTHER" id="PTHR33321">
    <property type="match status" value="1"/>
</dbReference>
<reference evidence="2 3" key="1">
    <citation type="journal article" date="2021" name="Sci. Rep.">
        <title>The distribution of antibiotic resistance genes in chicken gut microbiota commensals.</title>
        <authorList>
            <person name="Juricova H."/>
            <person name="Matiasovicova J."/>
            <person name="Kubasova T."/>
            <person name="Cejkova D."/>
            <person name="Rychlik I."/>
        </authorList>
    </citation>
    <scope>NUCLEOTIDE SEQUENCE [LARGE SCALE GENOMIC DNA]</scope>
    <source>
        <strain evidence="2 3">An768</strain>
    </source>
</reference>
<comment type="caution">
    <text evidence="2">The sequence shown here is derived from an EMBL/GenBank/DDBJ whole genome shotgun (WGS) entry which is preliminary data.</text>
</comment>
<protein>
    <recommendedName>
        <fullName evidence="4">Plant Basic Secretory Protein</fullName>
    </recommendedName>
</protein>
<dbReference type="InterPro" id="IPR007541">
    <property type="entry name" value="Uncharacterised_BSP"/>
</dbReference>
<evidence type="ECO:0000313" key="3">
    <source>
        <dbReference type="Proteomes" id="UP000782117"/>
    </source>
</evidence>
<dbReference type="PROSITE" id="PS51257">
    <property type="entry name" value="PROKAR_LIPOPROTEIN"/>
    <property type="match status" value="1"/>
</dbReference>
<dbReference type="Proteomes" id="UP000782117">
    <property type="component" value="Unassembled WGS sequence"/>
</dbReference>
<sequence>MKIKNYIITMLLAAGLITSLSACVNDGGQVFGELPPGVSLVSGEVPEARSASYDELLHELRITWKTPIDPETCKGIEVTFQTLSGAMKTVKMYVNPNFPTTYDYFTVITNKPESVTYRCIWNKEGAEKDEVSEWANVSDLALRYISSTSRFSTLRYPAYTLVYDATATEQIKNAYASIIGQTDEDQQEYYSNILLTVLSAAYYSTDDAGTQPVNTLKCILGHMDLDGAVAYVSSDNDGPLMKMSSEYVQQVANGSTSQEDAVFEIRGVLIHEFTHLIQANGPIGSNNPSGIEGYADAIRCACGGVTDENRINGALNAGAYYDESRKSGNTPCPYVWQLPYGTSGYFMAWLRYYDGDFLRKLTVSINNLGSEWSLDKAVQYILGDQYDIETLWNEYIEDVKKEQA</sequence>
<dbReference type="Pfam" id="PF04450">
    <property type="entry name" value="BSP"/>
    <property type="match status" value="1"/>
</dbReference>